<proteinExistence type="predicted"/>
<dbReference type="AlphaFoldDB" id="A0AAV9ZA33"/>
<protein>
    <submittedName>
        <fullName evidence="2">Uncharacterized protein</fullName>
    </submittedName>
</protein>
<organism evidence="2 3">
    <name type="scientific">Favolaschia claudopus</name>
    <dbReference type="NCBI Taxonomy" id="2862362"/>
    <lineage>
        <taxon>Eukaryota</taxon>
        <taxon>Fungi</taxon>
        <taxon>Dikarya</taxon>
        <taxon>Basidiomycota</taxon>
        <taxon>Agaricomycotina</taxon>
        <taxon>Agaricomycetes</taxon>
        <taxon>Agaricomycetidae</taxon>
        <taxon>Agaricales</taxon>
        <taxon>Marasmiineae</taxon>
        <taxon>Mycenaceae</taxon>
        <taxon>Favolaschia</taxon>
    </lineage>
</organism>
<accession>A0AAV9ZA33</accession>
<feature type="compositionally biased region" description="Low complexity" evidence="1">
    <location>
        <begin position="90"/>
        <end position="116"/>
    </location>
</feature>
<feature type="region of interest" description="Disordered" evidence="1">
    <location>
        <begin position="61"/>
        <end position="116"/>
    </location>
</feature>
<name>A0AAV9ZA33_9AGAR</name>
<dbReference type="EMBL" id="JAWWNJ010000176">
    <property type="protein sequence ID" value="KAK6974968.1"/>
    <property type="molecule type" value="Genomic_DNA"/>
</dbReference>
<evidence type="ECO:0000313" key="2">
    <source>
        <dbReference type="EMBL" id="KAK6974968.1"/>
    </source>
</evidence>
<reference evidence="2 3" key="1">
    <citation type="journal article" date="2024" name="J Genomics">
        <title>Draft genome sequencing and assembly of Favolaschia claudopus CIRM-BRFM 2984 isolated from oak limbs.</title>
        <authorList>
            <person name="Navarro D."/>
            <person name="Drula E."/>
            <person name="Chaduli D."/>
            <person name="Cazenave R."/>
            <person name="Ahrendt S."/>
            <person name="Wang J."/>
            <person name="Lipzen A."/>
            <person name="Daum C."/>
            <person name="Barry K."/>
            <person name="Grigoriev I.V."/>
            <person name="Favel A."/>
            <person name="Rosso M.N."/>
            <person name="Martin F."/>
        </authorList>
    </citation>
    <scope>NUCLEOTIDE SEQUENCE [LARGE SCALE GENOMIC DNA]</scope>
    <source>
        <strain evidence="2 3">CIRM-BRFM 2984</strain>
    </source>
</reference>
<comment type="caution">
    <text evidence="2">The sequence shown here is derived from an EMBL/GenBank/DDBJ whole genome shotgun (WGS) entry which is preliminary data.</text>
</comment>
<gene>
    <name evidence="2" type="ORF">R3P38DRAFT_3238268</name>
</gene>
<evidence type="ECO:0000256" key="1">
    <source>
        <dbReference type="SAM" id="MobiDB-lite"/>
    </source>
</evidence>
<keyword evidence="3" id="KW-1185">Reference proteome</keyword>
<evidence type="ECO:0000313" key="3">
    <source>
        <dbReference type="Proteomes" id="UP001362999"/>
    </source>
</evidence>
<sequence>MEHVLKYEFGARSLLCKLRAARGDSYLRARTFNLAASLLPPSEQPPAHAAKYPPIPIAVVTRRISRPSRRSRRSSGHSMPLSPRQKIFSRSHSVVSSPPVSRDPSAPSPTSSAASPLASALPSFAAGLSTAVLLREQHTSADYM</sequence>
<feature type="compositionally biased region" description="Basic residues" evidence="1">
    <location>
        <begin position="63"/>
        <end position="75"/>
    </location>
</feature>
<dbReference type="Proteomes" id="UP001362999">
    <property type="component" value="Unassembled WGS sequence"/>
</dbReference>